<dbReference type="Proteomes" id="UP001515480">
    <property type="component" value="Unassembled WGS sequence"/>
</dbReference>
<dbReference type="EMBL" id="JBGBPQ010000006">
    <property type="protein sequence ID" value="KAL1523112.1"/>
    <property type="molecule type" value="Genomic_DNA"/>
</dbReference>
<feature type="transmembrane region" description="Helical" evidence="6">
    <location>
        <begin position="67"/>
        <end position="88"/>
    </location>
</feature>
<dbReference type="GO" id="GO:0016020">
    <property type="term" value="C:membrane"/>
    <property type="evidence" value="ECO:0007669"/>
    <property type="project" value="UniProtKB-SubCell"/>
</dbReference>
<evidence type="ECO:0000256" key="2">
    <source>
        <dbReference type="ARBA" id="ARBA00008432"/>
    </source>
</evidence>
<keyword evidence="8" id="KW-1185">Reference proteome</keyword>
<dbReference type="InterPro" id="IPR044772">
    <property type="entry name" value="NO3_transporter"/>
</dbReference>
<keyword evidence="4 6" id="KW-1133">Transmembrane helix</keyword>
<dbReference type="InterPro" id="IPR036259">
    <property type="entry name" value="MFS_trans_sf"/>
</dbReference>
<evidence type="ECO:0000256" key="3">
    <source>
        <dbReference type="ARBA" id="ARBA00022692"/>
    </source>
</evidence>
<feature type="transmembrane region" description="Helical" evidence="6">
    <location>
        <begin position="162"/>
        <end position="183"/>
    </location>
</feature>
<evidence type="ECO:0008006" key="9">
    <source>
        <dbReference type="Google" id="ProtNLM"/>
    </source>
</evidence>
<proteinExistence type="inferred from homology"/>
<reference evidence="7 8" key="1">
    <citation type="journal article" date="2024" name="Science">
        <title>Giant polyketide synthase enzymes in the biosynthesis of giant marine polyether toxins.</title>
        <authorList>
            <person name="Fallon T.R."/>
            <person name="Shende V.V."/>
            <person name="Wierzbicki I.H."/>
            <person name="Pendleton A.L."/>
            <person name="Watervoot N.F."/>
            <person name="Auber R.P."/>
            <person name="Gonzalez D.J."/>
            <person name="Wisecaver J.H."/>
            <person name="Moore B.S."/>
        </authorList>
    </citation>
    <scope>NUCLEOTIDE SEQUENCE [LARGE SCALE GENOMIC DNA]</scope>
    <source>
        <strain evidence="7 8">12B1</strain>
    </source>
</reference>
<dbReference type="Gene3D" id="1.20.1250.20">
    <property type="entry name" value="MFS general substrate transporter like domains"/>
    <property type="match status" value="3"/>
</dbReference>
<dbReference type="GO" id="GO:0015112">
    <property type="term" value="F:nitrate transmembrane transporter activity"/>
    <property type="evidence" value="ECO:0007669"/>
    <property type="project" value="InterPro"/>
</dbReference>
<evidence type="ECO:0000256" key="5">
    <source>
        <dbReference type="ARBA" id="ARBA00023136"/>
    </source>
</evidence>
<evidence type="ECO:0000256" key="1">
    <source>
        <dbReference type="ARBA" id="ARBA00004141"/>
    </source>
</evidence>
<feature type="transmembrane region" description="Helical" evidence="6">
    <location>
        <begin position="511"/>
        <end position="535"/>
    </location>
</feature>
<evidence type="ECO:0000256" key="4">
    <source>
        <dbReference type="ARBA" id="ARBA00022989"/>
    </source>
</evidence>
<name>A0AB34JQH5_PRYPA</name>
<evidence type="ECO:0000313" key="8">
    <source>
        <dbReference type="Proteomes" id="UP001515480"/>
    </source>
</evidence>
<feature type="transmembrane region" description="Helical" evidence="6">
    <location>
        <begin position="478"/>
        <end position="499"/>
    </location>
</feature>
<evidence type="ECO:0000313" key="7">
    <source>
        <dbReference type="EMBL" id="KAL1523112.1"/>
    </source>
</evidence>
<feature type="transmembrane region" description="Helical" evidence="6">
    <location>
        <begin position="289"/>
        <end position="316"/>
    </location>
</feature>
<protein>
    <recommendedName>
        <fullName evidence="9">Nitrate/nitrite transporter</fullName>
    </recommendedName>
</protein>
<keyword evidence="3 6" id="KW-0812">Transmembrane</keyword>
<feature type="transmembrane region" description="Helical" evidence="6">
    <location>
        <begin position="547"/>
        <end position="566"/>
    </location>
</feature>
<feature type="transmembrane region" description="Helical" evidence="6">
    <location>
        <begin position="108"/>
        <end position="126"/>
    </location>
</feature>
<accession>A0AB34JQH5</accession>
<feature type="transmembrane region" description="Helical" evidence="6">
    <location>
        <begin position="195"/>
        <end position="217"/>
    </location>
</feature>
<sequence>MQVEEKLKTLEEEITALHTVLEGRGINSRGATDIFGRPFSLPVNAEHKATVFNAFTLLSVAQPHMRVFWAATFGFFCTFFSVFAPSALGPYLKKPREDGGLDLDPETLSTAGNLAVSGTIVMRVIAGSMCDLFGVRRTFIFLLLVAIPGMIILMTADGSAGFILGRFIIGLSLATFVTCQVWCSQFFDRRIVGQVNATAGGWGNVGGGITLLVMPEIMAMFLEVADEGKTEGEKIDWAWRMCFIIPIAMHLLASLFIMTGRDLADGSYSELETSGAKQKAGKSKILNGLGLAAVGFSNTNALIMMLTYGLCFGVELTMNNKLTLFFNRYYAQPPKTASQLGACFSLMNLFARSWGGILSDYVAVKGGIRARITAMWVIQSLEGIFCIVLGILTFNMKSPDDHFFHGAAKVQGQYVDDSGYNSVVYTLNGSQYALKPCASDYITPPRWVECDGVPCELLVKGYITIKDPNPDCIHNGTTLGPCIILILVFSLFVQMAEGLHFGIVPYICRPALGVVSGMVGAGGNLGALISGQFIIGSGAQEPLDRGFVYLGIVIISLSMLMHCIFFPGEGGILLPKSFPYDPQWVKPPANSAGADELKFDAVVSTTSEKNPENSSV</sequence>
<comment type="subcellular location">
    <subcellularLocation>
        <location evidence="1">Membrane</location>
        <topology evidence="1">Multi-pass membrane protein</topology>
    </subcellularLocation>
</comment>
<dbReference type="AlphaFoldDB" id="A0AB34JQH5"/>
<organism evidence="7 8">
    <name type="scientific">Prymnesium parvum</name>
    <name type="common">Toxic golden alga</name>
    <dbReference type="NCBI Taxonomy" id="97485"/>
    <lineage>
        <taxon>Eukaryota</taxon>
        <taxon>Haptista</taxon>
        <taxon>Haptophyta</taxon>
        <taxon>Prymnesiophyceae</taxon>
        <taxon>Prymnesiales</taxon>
        <taxon>Prymnesiaceae</taxon>
        <taxon>Prymnesium</taxon>
    </lineage>
</organism>
<dbReference type="InterPro" id="IPR011701">
    <property type="entry name" value="MFS"/>
</dbReference>
<feature type="transmembrane region" description="Helical" evidence="6">
    <location>
        <begin position="374"/>
        <end position="394"/>
    </location>
</feature>
<dbReference type="Pfam" id="PF07690">
    <property type="entry name" value="MFS_1"/>
    <property type="match status" value="1"/>
</dbReference>
<keyword evidence="5 6" id="KW-0472">Membrane</keyword>
<evidence type="ECO:0000256" key="6">
    <source>
        <dbReference type="SAM" id="Phobius"/>
    </source>
</evidence>
<comment type="caution">
    <text evidence="7">The sequence shown here is derived from an EMBL/GenBank/DDBJ whole genome shotgun (WGS) entry which is preliminary data.</text>
</comment>
<feature type="transmembrane region" description="Helical" evidence="6">
    <location>
        <begin position="138"/>
        <end position="156"/>
    </location>
</feature>
<feature type="transmembrane region" description="Helical" evidence="6">
    <location>
        <begin position="237"/>
        <end position="258"/>
    </location>
</feature>
<dbReference type="PANTHER" id="PTHR23515">
    <property type="entry name" value="HIGH-AFFINITY NITRATE TRANSPORTER 2.3"/>
    <property type="match status" value="1"/>
</dbReference>
<comment type="similarity">
    <text evidence="2">Belongs to the major facilitator superfamily. Nitrate/nitrite porter (TC 2.A.1.8) family.</text>
</comment>
<gene>
    <name evidence="7" type="ORF">AB1Y20_018069</name>
</gene>
<dbReference type="SUPFAM" id="SSF103473">
    <property type="entry name" value="MFS general substrate transporter"/>
    <property type="match status" value="1"/>
</dbReference>